<dbReference type="AlphaFoldDB" id="A0A9D2AP03"/>
<accession>A0A9D2AP03</accession>
<dbReference type="Proteomes" id="UP000824230">
    <property type="component" value="Unassembled WGS sequence"/>
</dbReference>
<proteinExistence type="predicted"/>
<dbReference type="InterPro" id="IPR056471">
    <property type="entry name" value="HD-CE"/>
</dbReference>
<evidence type="ECO:0000313" key="2">
    <source>
        <dbReference type="EMBL" id="HIX38465.1"/>
    </source>
</evidence>
<reference evidence="2" key="1">
    <citation type="journal article" date="2021" name="PeerJ">
        <title>Extensive microbial diversity within the chicken gut microbiome revealed by metagenomics and culture.</title>
        <authorList>
            <person name="Gilroy R."/>
            <person name="Ravi A."/>
            <person name="Getino M."/>
            <person name="Pursley I."/>
            <person name="Horton D.L."/>
            <person name="Alikhan N.F."/>
            <person name="Baker D."/>
            <person name="Gharbi K."/>
            <person name="Hall N."/>
            <person name="Watson M."/>
            <person name="Adriaenssens E.M."/>
            <person name="Foster-Nyarko E."/>
            <person name="Jarju S."/>
            <person name="Secka A."/>
            <person name="Antonio M."/>
            <person name="Oren A."/>
            <person name="Chaudhuri R.R."/>
            <person name="La Ragione R."/>
            <person name="Hildebrand F."/>
            <person name="Pallen M.J."/>
        </authorList>
    </citation>
    <scope>NUCLEOTIDE SEQUENCE</scope>
    <source>
        <strain evidence="2">ChiHjej12B11-1927</strain>
    </source>
</reference>
<dbReference type="EMBL" id="DXFG01000254">
    <property type="protein sequence ID" value="HIX38465.1"/>
    <property type="molecule type" value="Genomic_DNA"/>
</dbReference>
<name>A0A9D2AP03_9FIRM</name>
<dbReference type="Pfam" id="PF24391">
    <property type="entry name" value="HD-CE"/>
    <property type="match status" value="1"/>
</dbReference>
<feature type="non-terminal residue" evidence="2">
    <location>
        <position position="1"/>
    </location>
</feature>
<evidence type="ECO:0000259" key="1">
    <source>
        <dbReference type="Pfam" id="PF24391"/>
    </source>
</evidence>
<feature type="domain" description="HD-CE" evidence="1">
    <location>
        <begin position="201"/>
        <end position="411"/>
    </location>
</feature>
<protein>
    <recommendedName>
        <fullName evidence="1">HD-CE domain-containing protein</fullName>
    </recommendedName>
</protein>
<sequence length="549" mass="63506">DCNFIEREFEDYLLGKETDNISDCYAFLRKQTDKKMIRYANMNPGVLKKEFSGVKIQGLKSPLLTSFGICSDRFIKISRIVTANSDRLQRMFLNAVYSKVFKVVLSEDIALNSYDKKGIRYGELRALAYLRNSNGRISDFLNWDMEIMDIENQQNVDYTLFQVLGAYKKYVIHPDYIDHLILVHKYTSDIWKNGAKHLYFYTLHNQEHAIDLVKNIIKIVKIFSYLKISTYDYYLLFIACYLHDISMVRIAAEEDFLLDKDTSEEITAKLDSKWRSISSTNDLKKIIVESYKAVDGFFENKIRSSHGKDSGEEIRKRKELDFLEPSSRENIAAIAEGHMMDTRDIYFVKGSAKSKLLSSKFDKILLRFADLLDMRQHRVSAPILNHNIDNISPLSAFHWISHLVTEDYELTAEYGSPDSDSEPQGLTPGSITETVILSVFVNLSQFSKTSCDNSCVYGRLDEDTLSDTGFEIHMLDGGGKCTSDKCNFLCRWFNKKNAYLVQEMQALEAYLHRVPVKERFYDTRIIIRVIVSNPTRLSPELFEILKKQL</sequence>
<reference evidence="2" key="2">
    <citation type="submission" date="2021-04" db="EMBL/GenBank/DDBJ databases">
        <authorList>
            <person name="Gilroy R."/>
        </authorList>
    </citation>
    <scope>NUCLEOTIDE SEQUENCE</scope>
    <source>
        <strain evidence="2">ChiHjej12B11-1927</strain>
    </source>
</reference>
<comment type="caution">
    <text evidence="2">The sequence shown here is derived from an EMBL/GenBank/DDBJ whole genome shotgun (WGS) entry which is preliminary data.</text>
</comment>
<gene>
    <name evidence="2" type="ORF">H9738_11460</name>
</gene>
<organism evidence="2 3">
    <name type="scientific">Candidatus Blautia pullistercoris</name>
    <dbReference type="NCBI Taxonomy" id="2838499"/>
    <lineage>
        <taxon>Bacteria</taxon>
        <taxon>Bacillati</taxon>
        <taxon>Bacillota</taxon>
        <taxon>Clostridia</taxon>
        <taxon>Lachnospirales</taxon>
        <taxon>Lachnospiraceae</taxon>
        <taxon>Blautia</taxon>
    </lineage>
</organism>
<evidence type="ECO:0000313" key="3">
    <source>
        <dbReference type="Proteomes" id="UP000824230"/>
    </source>
</evidence>
<dbReference type="SUPFAM" id="SSF109604">
    <property type="entry name" value="HD-domain/PDEase-like"/>
    <property type="match status" value="1"/>
</dbReference>